<feature type="transmembrane region" description="Helical" evidence="1">
    <location>
        <begin position="72"/>
        <end position="97"/>
    </location>
</feature>
<keyword evidence="1" id="KW-0812">Transmembrane</keyword>
<evidence type="ECO:0008006" key="3">
    <source>
        <dbReference type="Google" id="ProtNLM"/>
    </source>
</evidence>
<name>A0AAU6W4I5_9VIRU</name>
<evidence type="ECO:0000256" key="1">
    <source>
        <dbReference type="SAM" id="Phobius"/>
    </source>
</evidence>
<sequence>MALAWSSDDFYDLMEDFEDQPGQEPMVVGVSLKLVPFFNTDPSELAPFADEVYSNLIVREQLSIMSAFRKDLFVSITLPVLGLGVLMFGAIGGSFLYTNSSFLRLDDHSRALQVSLSEVTKAQAVSAEQTSAMVKAQEATNSKLDKVIDQLGSVSSGLEVLKSQRSNPPS</sequence>
<organism evidence="2">
    <name type="scientific">Pseudomonas phage Aurca01</name>
    <dbReference type="NCBI Taxonomy" id="3138527"/>
    <lineage>
        <taxon>Viruses</taxon>
    </lineage>
</organism>
<evidence type="ECO:0000313" key="2">
    <source>
        <dbReference type="EMBL" id="XAI71453.1"/>
    </source>
</evidence>
<keyword evidence="1" id="KW-1133">Transmembrane helix</keyword>
<proteinExistence type="predicted"/>
<gene>
    <name evidence="2" type="ORF">Aurca01_00065</name>
</gene>
<accession>A0AAU6W4I5</accession>
<protein>
    <recommendedName>
        <fullName evidence="3">Methyl-accepting chemotaxis protein</fullName>
    </recommendedName>
</protein>
<reference evidence="2" key="1">
    <citation type="journal article" date="2024" name="J. Gen. Virol.">
        <title>Novel phages of Pseudomonas syringae unveil numerous potential auxiliary metabolic genes.</title>
        <authorList>
            <person name="Feltin C."/>
            <person name="Garneau J.R."/>
            <person name="Morris C.E."/>
            <person name="Berard A."/>
            <person name="Torres-Barcelo C."/>
        </authorList>
    </citation>
    <scope>NUCLEOTIDE SEQUENCE</scope>
</reference>
<keyword evidence="1" id="KW-0472">Membrane</keyword>
<dbReference type="EMBL" id="PP179334">
    <property type="protein sequence ID" value="XAI71453.1"/>
    <property type="molecule type" value="Genomic_DNA"/>
</dbReference>